<evidence type="ECO:0000313" key="2">
    <source>
        <dbReference type="EMBL" id="OCB85667.1"/>
    </source>
</evidence>
<organism evidence="2 3">
    <name type="scientific">Sanghuangporus baumii</name>
    <name type="common">Phellinus baumii</name>
    <dbReference type="NCBI Taxonomy" id="108892"/>
    <lineage>
        <taxon>Eukaryota</taxon>
        <taxon>Fungi</taxon>
        <taxon>Dikarya</taxon>
        <taxon>Basidiomycota</taxon>
        <taxon>Agaricomycotina</taxon>
        <taxon>Agaricomycetes</taxon>
        <taxon>Hymenochaetales</taxon>
        <taxon>Hymenochaetaceae</taxon>
        <taxon>Sanghuangporus</taxon>
    </lineage>
</organism>
<evidence type="ECO:0000313" key="3">
    <source>
        <dbReference type="Proteomes" id="UP000757232"/>
    </source>
</evidence>
<dbReference type="EMBL" id="LNZH02000208">
    <property type="protein sequence ID" value="OCB85667.1"/>
    <property type="molecule type" value="Genomic_DNA"/>
</dbReference>
<keyword evidence="3" id="KW-1185">Reference proteome</keyword>
<accession>A0A9Q5N0G3</accession>
<dbReference type="AlphaFoldDB" id="A0A9Q5N0G3"/>
<dbReference type="OrthoDB" id="3258400at2759"/>
<feature type="region of interest" description="Disordered" evidence="1">
    <location>
        <begin position="34"/>
        <end position="69"/>
    </location>
</feature>
<evidence type="ECO:0000256" key="1">
    <source>
        <dbReference type="SAM" id="MobiDB-lite"/>
    </source>
</evidence>
<dbReference type="Proteomes" id="UP000757232">
    <property type="component" value="Unassembled WGS sequence"/>
</dbReference>
<name>A0A9Q5N0G3_SANBA</name>
<gene>
    <name evidence="2" type="ORF">A7U60_g7318</name>
</gene>
<sequence>MLVHAYNHLIPSSNGAPTVLSSPTTSTYIPDIPSDDLSRAHPHRSAIPRVVPSSRRDRRMSSAPYPNPLSINASSVHTQRFYHKRIPAQHDVSLHSPRPVPFFNPVQAFDNAMTNAHVQSPLAFAPGAHGTIIDPFDKEHFGFPNAVFDELTATQMARMQASNFSAQGTPSSLLAPSVSTQMWHNQTFAANSSFPQIQVPQVPSIPQVRAGPPPSSCPIDLDAPARRPSEMPYLPDAIPPETSQLHIKPSGKLVPPSDTFPTPVELLGELSVRDAEAAQRDRRRAERRKAQLVHETERLGFTPTDPDTISTHDKKRLYLDCLEQYVIYLHKQLRLAGHDPVPIERVSSGRGLTSRSIRTMIVHLKNTTAKLHSERREAEIKYDELRAQLGADADMAAPSFMGSNTFMGISTCAPKTGVHEPIRTLNTGPK</sequence>
<proteinExistence type="predicted"/>
<reference evidence="2" key="1">
    <citation type="submission" date="2016-06" db="EMBL/GenBank/DDBJ databases">
        <title>Draft Genome sequence of the fungus Inonotus baumii.</title>
        <authorList>
            <person name="Zhu H."/>
            <person name="Lin W."/>
        </authorList>
    </citation>
    <scope>NUCLEOTIDE SEQUENCE</scope>
    <source>
        <strain evidence="2">821</strain>
    </source>
</reference>
<protein>
    <submittedName>
        <fullName evidence="2">Uncharacterized protein</fullName>
    </submittedName>
</protein>
<comment type="caution">
    <text evidence="2">The sequence shown here is derived from an EMBL/GenBank/DDBJ whole genome shotgun (WGS) entry which is preliminary data.</text>
</comment>